<dbReference type="Gene3D" id="1.10.287.110">
    <property type="entry name" value="DnaJ domain"/>
    <property type="match status" value="1"/>
</dbReference>
<dbReference type="OrthoDB" id="445556at2759"/>
<dbReference type="InterPro" id="IPR036869">
    <property type="entry name" value="J_dom_sf"/>
</dbReference>
<keyword evidence="4" id="KW-1185">Reference proteome</keyword>
<sequence length="298" mass="31964">MVWDGKASLYEALGVAKDASQADIRKAYMKLALQLHPDKNPGDAGAEEKFKTLQKVYAILSDPDKRRVYDQTGSVEDSEELAGEKFNELYNYYRAMYAKVTEDDLEQFHTSFKGGEEERAELLKYYSQFKGDMAKVFEWVMCSDEAADAHRFMDILEAAVKAKEVPSFPKYTTWAKKVAAKPRPKPGAAGKKGGGKKGGKAGSSKDDGEAALIAQIRARQAGAMQRFGGGGVLGKLMARYGGGEENVPGEPSEEEFQAAAARLKARQGGSGGGKKAGGGGKQKAEATAAGGSGKRAKK</sequence>
<protein>
    <submittedName>
        <fullName evidence="3">Chaperone dnaJ 6</fullName>
    </submittedName>
</protein>
<dbReference type="PRINTS" id="PR00625">
    <property type="entry name" value="JDOMAIN"/>
</dbReference>
<feature type="compositionally biased region" description="Gly residues" evidence="1">
    <location>
        <begin position="268"/>
        <end position="281"/>
    </location>
</feature>
<organism evidence="3 4">
    <name type="scientific">Chlorella sorokiniana</name>
    <name type="common">Freshwater green alga</name>
    <dbReference type="NCBI Taxonomy" id="3076"/>
    <lineage>
        <taxon>Eukaryota</taxon>
        <taxon>Viridiplantae</taxon>
        <taxon>Chlorophyta</taxon>
        <taxon>core chlorophytes</taxon>
        <taxon>Trebouxiophyceae</taxon>
        <taxon>Chlorellales</taxon>
        <taxon>Chlorellaceae</taxon>
        <taxon>Chlorella clade</taxon>
        <taxon>Chlorella</taxon>
    </lineage>
</organism>
<dbReference type="PROSITE" id="PS50076">
    <property type="entry name" value="DNAJ_2"/>
    <property type="match status" value="1"/>
</dbReference>
<dbReference type="PANTHER" id="PTHR44916:SF1">
    <property type="entry name" value="CHAPERONE DNAJ-DOMAIN SUPERFAMILY PROTEIN-RELATED"/>
    <property type="match status" value="1"/>
</dbReference>
<dbReference type="EMBL" id="LHPG02000007">
    <property type="protein sequence ID" value="PRW57170.1"/>
    <property type="molecule type" value="Genomic_DNA"/>
</dbReference>
<accession>A0A2P6TSX1</accession>
<dbReference type="Pfam" id="PF23302">
    <property type="entry name" value="HTH_DNAJC9"/>
    <property type="match status" value="1"/>
</dbReference>
<dbReference type="InterPro" id="IPR018253">
    <property type="entry name" value="DnaJ_domain_CS"/>
</dbReference>
<name>A0A2P6TSX1_CHLSO</name>
<dbReference type="PANTHER" id="PTHR44916">
    <property type="entry name" value="CHAPERONE DNAJ-DOMAIN SUPERFAMILY PROTEIN-RELATED"/>
    <property type="match status" value="1"/>
</dbReference>
<feature type="region of interest" description="Disordered" evidence="1">
    <location>
        <begin position="179"/>
        <end position="206"/>
    </location>
</feature>
<evidence type="ECO:0000259" key="2">
    <source>
        <dbReference type="PROSITE" id="PS50076"/>
    </source>
</evidence>
<dbReference type="InterPro" id="IPR056453">
    <property type="entry name" value="HTH_DNAJC9"/>
</dbReference>
<dbReference type="InterPro" id="IPR042977">
    <property type="entry name" value="AtJ6-like"/>
</dbReference>
<dbReference type="SMART" id="SM00271">
    <property type="entry name" value="DnaJ"/>
    <property type="match status" value="1"/>
</dbReference>
<evidence type="ECO:0000313" key="3">
    <source>
        <dbReference type="EMBL" id="PRW57170.1"/>
    </source>
</evidence>
<dbReference type="AlphaFoldDB" id="A0A2P6TSX1"/>
<dbReference type="CDD" id="cd06257">
    <property type="entry name" value="DnaJ"/>
    <property type="match status" value="1"/>
</dbReference>
<proteinExistence type="predicted"/>
<feature type="region of interest" description="Disordered" evidence="1">
    <location>
        <begin position="239"/>
        <end position="298"/>
    </location>
</feature>
<dbReference type="PROSITE" id="PS00636">
    <property type="entry name" value="DNAJ_1"/>
    <property type="match status" value="1"/>
</dbReference>
<dbReference type="Proteomes" id="UP000239899">
    <property type="component" value="Unassembled WGS sequence"/>
</dbReference>
<dbReference type="SUPFAM" id="SSF46565">
    <property type="entry name" value="Chaperone J-domain"/>
    <property type="match status" value="1"/>
</dbReference>
<comment type="caution">
    <text evidence="3">The sequence shown here is derived from an EMBL/GenBank/DDBJ whole genome shotgun (WGS) entry which is preliminary data.</text>
</comment>
<dbReference type="Pfam" id="PF00226">
    <property type="entry name" value="DnaJ"/>
    <property type="match status" value="1"/>
</dbReference>
<evidence type="ECO:0000313" key="4">
    <source>
        <dbReference type="Proteomes" id="UP000239899"/>
    </source>
</evidence>
<dbReference type="InterPro" id="IPR001623">
    <property type="entry name" value="DnaJ_domain"/>
</dbReference>
<reference evidence="3 4" key="1">
    <citation type="journal article" date="2018" name="Plant J.">
        <title>Genome sequences of Chlorella sorokiniana UTEX 1602 and Micractinium conductrix SAG 241.80: implications to maltose excretion by a green alga.</title>
        <authorList>
            <person name="Arriola M.B."/>
            <person name="Velmurugan N."/>
            <person name="Zhang Y."/>
            <person name="Plunkett M.H."/>
            <person name="Hondzo H."/>
            <person name="Barney B.M."/>
        </authorList>
    </citation>
    <scope>NUCLEOTIDE SEQUENCE [LARGE SCALE GENOMIC DNA]</scope>
    <source>
        <strain evidence="4">UTEX 1602</strain>
    </source>
</reference>
<evidence type="ECO:0000256" key="1">
    <source>
        <dbReference type="SAM" id="MobiDB-lite"/>
    </source>
</evidence>
<feature type="domain" description="J" evidence="2">
    <location>
        <begin position="8"/>
        <end position="73"/>
    </location>
</feature>
<gene>
    <name evidence="3" type="ORF">C2E21_4002</name>
</gene>